<dbReference type="EMBL" id="WESC01000005">
    <property type="protein sequence ID" value="KAB7740742.1"/>
    <property type="molecule type" value="Genomic_DNA"/>
</dbReference>
<comment type="caution">
    <text evidence="1">The sequence shown here is derived from an EMBL/GenBank/DDBJ whole genome shotgun (WGS) entry which is preliminary data.</text>
</comment>
<dbReference type="InterPro" id="IPR023214">
    <property type="entry name" value="HAD_sf"/>
</dbReference>
<dbReference type="SFLD" id="SFLDG01129">
    <property type="entry name" value="C1.5:_HAD__Beta-PGM__Phosphata"/>
    <property type="match status" value="1"/>
</dbReference>
<dbReference type="SFLD" id="SFLDS00003">
    <property type="entry name" value="Haloacid_Dehalogenase"/>
    <property type="match status" value="1"/>
</dbReference>
<dbReference type="Proteomes" id="UP000468901">
    <property type="component" value="Unassembled WGS sequence"/>
</dbReference>
<keyword evidence="2" id="KW-1185">Reference proteome</keyword>
<dbReference type="PANTHER" id="PTHR43611:SF3">
    <property type="entry name" value="FLAVIN MONONUCLEOTIDE HYDROLASE 1, CHLOROPLATIC"/>
    <property type="match status" value="1"/>
</dbReference>
<dbReference type="SUPFAM" id="SSF56784">
    <property type="entry name" value="HAD-like"/>
    <property type="match status" value="1"/>
</dbReference>
<dbReference type="InterPro" id="IPR036412">
    <property type="entry name" value="HAD-like_sf"/>
</dbReference>
<dbReference type="NCBIfam" id="TIGR01509">
    <property type="entry name" value="HAD-SF-IA-v3"/>
    <property type="match status" value="1"/>
</dbReference>
<organism evidence="1 2">
    <name type="scientific">Parvibaculum sedimenti</name>
    <dbReference type="NCBI Taxonomy" id="2608632"/>
    <lineage>
        <taxon>Bacteria</taxon>
        <taxon>Pseudomonadati</taxon>
        <taxon>Pseudomonadota</taxon>
        <taxon>Alphaproteobacteria</taxon>
        <taxon>Hyphomicrobiales</taxon>
        <taxon>Parvibaculaceae</taxon>
        <taxon>Parvibaculum</taxon>
    </lineage>
</organism>
<dbReference type="InterPro" id="IPR006439">
    <property type="entry name" value="HAD-SF_hydro_IA"/>
</dbReference>
<accession>A0A6N6VNL3</accession>
<protein>
    <submittedName>
        <fullName evidence="1">HAD-IA family hydrolase</fullName>
    </submittedName>
</protein>
<dbReference type="InterPro" id="IPR023198">
    <property type="entry name" value="PGP-like_dom2"/>
</dbReference>
<sequence length="203" mass="23176">MSGIDTVVFDLGNVFFQWDPRYLYRQVFADEAEMEHFLAHVCTLDWHLAHDYGVPFEQNAARLKEHHPDRADLIDMWRARFHEMIPGRVPGMEPLVRSLKARGLGLYGLTNMPTPIFAELRLRFPEFDLLEETVVSGDEGVVKPDPRIFEILIERTSLVPERALFIDDSRRNVDTAAKLGFHTHHFESAGGLHADLSARGLVG</sequence>
<proteinExistence type="predicted"/>
<reference evidence="1 2" key="1">
    <citation type="submission" date="2019-09" db="EMBL/GenBank/DDBJ databases">
        <title>Parvibaculum sedimenti sp. nov., isolated from sediment.</title>
        <authorList>
            <person name="Wang Y."/>
        </authorList>
    </citation>
    <scope>NUCLEOTIDE SEQUENCE [LARGE SCALE GENOMIC DNA]</scope>
    <source>
        <strain evidence="1 2">HXT-9</strain>
    </source>
</reference>
<keyword evidence="1" id="KW-0378">Hydrolase</keyword>
<dbReference type="RefSeq" id="WP_152215560.1">
    <property type="nucleotide sequence ID" value="NZ_JBAQYD010000392.1"/>
</dbReference>
<dbReference type="Gene3D" id="1.10.150.240">
    <property type="entry name" value="Putative phosphatase, domain 2"/>
    <property type="match status" value="1"/>
</dbReference>
<dbReference type="Gene3D" id="3.40.50.1000">
    <property type="entry name" value="HAD superfamily/HAD-like"/>
    <property type="match status" value="1"/>
</dbReference>
<dbReference type="PANTHER" id="PTHR43611">
    <property type="entry name" value="ALPHA-D-GLUCOSE 1-PHOSPHATE PHOSPHATASE"/>
    <property type="match status" value="1"/>
</dbReference>
<name>A0A6N6VNL3_9HYPH</name>
<dbReference type="PRINTS" id="PR00413">
    <property type="entry name" value="HADHALOGNASE"/>
</dbReference>
<dbReference type="Pfam" id="PF00702">
    <property type="entry name" value="Hydrolase"/>
    <property type="match status" value="1"/>
</dbReference>
<gene>
    <name evidence="1" type="ORF">F2P47_06765</name>
</gene>
<evidence type="ECO:0000313" key="1">
    <source>
        <dbReference type="EMBL" id="KAB7740742.1"/>
    </source>
</evidence>
<dbReference type="CDD" id="cd02603">
    <property type="entry name" value="HAD_sEH-N_like"/>
    <property type="match status" value="1"/>
</dbReference>
<evidence type="ECO:0000313" key="2">
    <source>
        <dbReference type="Proteomes" id="UP000468901"/>
    </source>
</evidence>
<dbReference type="GO" id="GO:0016787">
    <property type="term" value="F:hydrolase activity"/>
    <property type="evidence" value="ECO:0007669"/>
    <property type="project" value="UniProtKB-KW"/>
</dbReference>
<dbReference type="AlphaFoldDB" id="A0A6N6VNL3"/>